<name>A0AAD8PG34_BABGI</name>
<dbReference type="GO" id="GO:0016020">
    <property type="term" value="C:membrane"/>
    <property type="evidence" value="ECO:0007669"/>
    <property type="project" value="UniProtKB-SubCell"/>
</dbReference>
<evidence type="ECO:0000313" key="8">
    <source>
        <dbReference type="Proteomes" id="UP001230268"/>
    </source>
</evidence>
<evidence type="ECO:0000256" key="1">
    <source>
        <dbReference type="ARBA" id="ARBA00004370"/>
    </source>
</evidence>
<organism evidence="7 8">
    <name type="scientific">Babesia gibsoni</name>
    <dbReference type="NCBI Taxonomy" id="33632"/>
    <lineage>
        <taxon>Eukaryota</taxon>
        <taxon>Sar</taxon>
        <taxon>Alveolata</taxon>
        <taxon>Apicomplexa</taxon>
        <taxon>Aconoidasida</taxon>
        <taxon>Piroplasmida</taxon>
        <taxon>Babesiidae</taxon>
        <taxon>Babesia</taxon>
    </lineage>
</organism>
<dbReference type="Gene3D" id="3.10.20.90">
    <property type="entry name" value="Phosphatidylinositol 3-kinase Catalytic Subunit, Chain A, domain 1"/>
    <property type="match status" value="1"/>
</dbReference>
<accession>A0AAD8PG34</accession>
<dbReference type="Proteomes" id="UP001230268">
    <property type="component" value="Unassembled WGS sequence"/>
</dbReference>
<dbReference type="AlphaFoldDB" id="A0AAD8PG34"/>
<dbReference type="GO" id="GO:0006914">
    <property type="term" value="P:autophagy"/>
    <property type="evidence" value="ECO:0007669"/>
    <property type="project" value="UniProtKB-KW"/>
</dbReference>
<dbReference type="EMBL" id="JAVEPI010000001">
    <property type="protein sequence ID" value="KAK1444622.1"/>
    <property type="molecule type" value="Genomic_DNA"/>
</dbReference>
<dbReference type="InterPro" id="IPR029071">
    <property type="entry name" value="Ubiquitin-like_domsf"/>
</dbReference>
<evidence type="ECO:0000256" key="3">
    <source>
        <dbReference type="ARBA" id="ARBA00023136"/>
    </source>
</evidence>
<keyword evidence="4 5" id="KW-0449">Lipoprotein</keyword>
<evidence type="ECO:0000256" key="6">
    <source>
        <dbReference type="RuleBase" id="RU004384"/>
    </source>
</evidence>
<keyword evidence="6" id="KW-0072">Autophagy</keyword>
<dbReference type="InterPro" id="IPR004241">
    <property type="entry name" value="Atg8-like"/>
</dbReference>
<reference evidence="7" key="1">
    <citation type="submission" date="2023-08" db="EMBL/GenBank/DDBJ databases">
        <title>Draft sequence of the Babesia gibsoni genome.</title>
        <authorList>
            <person name="Yamagishi J.Y."/>
            <person name="Xuan X.X."/>
        </authorList>
    </citation>
    <scope>NUCLEOTIDE SEQUENCE</scope>
    <source>
        <strain evidence="7">Azabu</strain>
    </source>
</reference>
<evidence type="ECO:0000256" key="4">
    <source>
        <dbReference type="ARBA" id="ARBA00023288"/>
    </source>
</evidence>
<comment type="subcellular location">
    <subcellularLocation>
        <location evidence="1">Membrane</location>
    </subcellularLocation>
</comment>
<dbReference type="PANTHER" id="PTHR10969">
    <property type="entry name" value="MICROTUBULE-ASSOCIATED PROTEINS 1A/1B LIGHT CHAIN 3-RELATED"/>
    <property type="match status" value="1"/>
</dbReference>
<dbReference type="SUPFAM" id="SSF54236">
    <property type="entry name" value="Ubiquitin-like"/>
    <property type="match status" value="1"/>
</dbReference>
<protein>
    <recommendedName>
        <fullName evidence="6">Autophagy-related protein</fullName>
    </recommendedName>
</protein>
<keyword evidence="8" id="KW-1185">Reference proteome</keyword>
<keyword evidence="3" id="KW-0472">Membrane</keyword>
<comment type="caution">
    <text evidence="7">The sequence shown here is derived from an EMBL/GenBank/DDBJ whole genome shotgun (WGS) entry which is preliminary data.</text>
</comment>
<proteinExistence type="inferred from homology"/>
<evidence type="ECO:0000256" key="2">
    <source>
        <dbReference type="ARBA" id="ARBA00007293"/>
    </source>
</evidence>
<gene>
    <name evidence="7" type="ORF">BgAZ_105280</name>
</gene>
<evidence type="ECO:0000313" key="7">
    <source>
        <dbReference type="EMBL" id="KAK1444622.1"/>
    </source>
</evidence>
<feature type="lipid moiety-binding region" description="Phosphatidylserine amidated glycine; alternate" evidence="5">
    <location>
        <position position="126"/>
    </location>
</feature>
<comment type="similarity">
    <text evidence="2 6">Belongs to the ATG8 family.</text>
</comment>
<dbReference type="Pfam" id="PF02991">
    <property type="entry name" value="ATG8"/>
    <property type="match status" value="1"/>
</dbReference>
<sequence>MVYAGEGVLTESYVDRQNEIASLRSRFHNRIPIICLAKAQSTVRIERSKFLVPANMMYAEFKYVLQKHLLCQAMNSPDFFGKNMTLHVYVNDMVPKSQTHIGELYRKHRSDDGVLYLMYSNECSLG</sequence>
<evidence type="ECO:0000256" key="5">
    <source>
        <dbReference type="PIRSR" id="PIRSR604241-50"/>
    </source>
</evidence>